<gene>
    <name evidence="1" type="ORF">KUL25_12730</name>
</gene>
<evidence type="ECO:0000313" key="2">
    <source>
        <dbReference type="Proteomes" id="UP000693972"/>
    </source>
</evidence>
<dbReference type="Gene3D" id="3.40.1160.10">
    <property type="entry name" value="Acetylglutamate kinase-like"/>
    <property type="match status" value="1"/>
</dbReference>
<sequence length="186" mass="20120">MYGPGRSEQIGIGMMSELRVWLDEVPGTLRPQFLPGGFSIDDLPFEPTDHFGSHLEPHGFIAPPARNPLLTRDTFSWLFAGLSVNPTLDHRLTRNLVNIVATRLTQVIVGAGDFAFGKPTKFVGSNHGKAYAEQHAKAGNWAIVKDGGDITVMRRPDDSLTGADALARLEGKAGTRITLQAKGDST</sequence>
<reference evidence="1 2" key="1">
    <citation type="submission" date="2021-07" db="EMBL/GenBank/DDBJ databases">
        <title>Karlodiniumbacter phycospheric gen. nov., sp. nov., a phycosphere bacterium isolated from karlodinium veneficum.</title>
        <authorList>
            <person name="Peng Y."/>
            <person name="Jiang L."/>
            <person name="Lee J."/>
        </authorList>
    </citation>
    <scope>NUCLEOTIDE SEQUENCE</scope>
    <source>
        <strain evidence="1 2">N5</strain>
    </source>
</reference>
<dbReference type="EMBL" id="CP078073">
    <property type="protein sequence ID" value="QXL86339.1"/>
    <property type="molecule type" value="Genomic_DNA"/>
</dbReference>
<proteinExistence type="predicted"/>
<dbReference type="InterPro" id="IPR036393">
    <property type="entry name" value="AceGlu_kinase-like_sf"/>
</dbReference>
<evidence type="ECO:0000313" key="1">
    <source>
        <dbReference type="EMBL" id="QXL86339.1"/>
    </source>
</evidence>
<accession>A0A975TRE8</accession>
<name>A0A975TRE8_9RHOB</name>
<dbReference type="Proteomes" id="UP000693972">
    <property type="component" value="Unassembled WGS sequence"/>
</dbReference>
<organism evidence="1">
    <name type="scientific">Gymnodinialimonas phycosphaerae</name>
    <dbReference type="NCBI Taxonomy" id="2841589"/>
    <lineage>
        <taxon>Bacteria</taxon>
        <taxon>Pseudomonadati</taxon>
        <taxon>Pseudomonadota</taxon>
        <taxon>Alphaproteobacteria</taxon>
        <taxon>Rhodobacterales</taxon>
        <taxon>Paracoccaceae</taxon>
        <taxon>Gymnodinialimonas</taxon>
    </lineage>
</organism>
<dbReference type="AlphaFoldDB" id="A0A975TRE8"/>
<keyword evidence="2" id="KW-1185">Reference proteome</keyword>
<dbReference type="EMBL" id="JAIMBW010000001">
    <property type="protein sequence ID" value="MBY4893628.1"/>
    <property type="molecule type" value="Genomic_DNA"/>
</dbReference>
<protein>
    <submittedName>
        <fullName evidence="1">Uncharacterized protein</fullName>
    </submittedName>
</protein>
<dbReference type="RefSeq" id="WP_257893299.1">
    <property type="nucleotide sequence ID" value="NZ_JAIMBW010000001.1"/>
</dbReference>